<protein>
    <submittedName>
        <fullName evidence="1">Uncharacterized protein</fullName>
    </submittedName>
</protein>
<organism evidence="1 2">
    <name type="scientific">Megasphaera lornae</name>
    <dbReference type="NCBI Taxonomy" id="1000568"/>
    <lineage>
        <taxon>Bacteria</taxon>
        <taxon>Bacillati</taxon>
        <taxon>Bacillota</taxon>
        <taxon>Negativicutes</taxon>
        <taxon>Veillonellales</taxon>
        <taxon>Veillonellaceae</taxon>
        <taxon>Megasphaera</taxon>
    </lineage>
</organism>
<dbReference type="AlphaFoldDB" id="D3LT77"/>
<comment type="caution">
    <text evidence="1">The sequence shown here is derived from an EMBL/GenBank/DDBJ whole genome shotgun (WGS) entry which is preliminary data.</text>
</comment>
<dbReference type="Proteomes" id="UP000003242">
    <property type="component" value="Unassembled WGS sequence"/>
</dbReference>
<reference evidence="2" key="1">
    <citation type="submission" date="2009-12" db="EMBL/GenBank/DDBJ databases">
        <title>Sequence of Clostridiales genomosp. BVAB3 str. UPII9-5.</title>
        <authorList>
            <person name="Madupu R."/>
            <person name="Durkin A.S."/>
            <person name="Torralba M."/>
            <person name="Methe B."/>
            <person name="Sutton G.G."/>
            <person name="Strausberg R.L."/>
            <person name="Nelson K.E."/>
        </authorList>
    </citation>
    <scope>NUCLEOTIDE SEQUENCE [LARGE SCALE GENOMIC DNA]</scope>
    <source>
        <strain evidence="2">28L</strain>
    </source>
</reference>
<accession>D3LT77</accession>
<gene>
    <name evidence="1" type="ORF">HMPREF0889_0063</name>
</gene>
<evidence type="ECO:0000313" key="1">
    <source>
        <dbReference type="EMBL" id="EFD94647.1"/>
    </source>
</evidence>
<evidence type="ECO:0000313" key="2">
    <source>
        <dbReference type="Proteomes" id="UP000003242"/>
    </source>
</evidence>
<dbReference type="EMBL" id="ADGP01000008">
    <property type="protein sequence ID" value="EFD94647.1"/>
    <property type="molecule type" value="Genomic_DNA"/>
</dbReference>
<name>D3LT77_9FIRM</name>
<proteinExistence type="predicted"/>
<sequence length="50" mass="5953">MIEKISNENNLIRTKRRINMQQSNKWDKGIKKRINGNKIQIKKNLSGTDR</sequence>